<evidence type="ECO:0000313" key="2">
    <source>
        <dbReference type="EMBL" id="CAF3962853.1"/>
    </source>
</evidence>
<dbReference type="Proteomes" id="UP000681720">
    <property type="component" value="Unassembled WGS sequence"/>
</dbReference>
<comment type="caution">
    <text evidence="1">The sequence shown here is derived from an EMBL/GenBank/DDBJ whole genome shotgun (WGS) entry which is preliminary data.</text>
</comment>
<name>A0A815W021_9BILA</name>
<evidence type="ECO:0008006" key="4">
    <source>
        <dbReference type="Google" id="ProtNLM"/>
    </source>
</evidence>
<dbReference type="EMBL" id="CAJNOW010008424">
    <property type="protein sequence ID" value="CAF1536879.1"/>
    <property type="molecule type" value="Genomic_DNA"/>
</dbReference>
<protein>
    <recommendedName>
        <fullName evidence="4">B box-type domain-containing protein</fullName>
    </recommendedName>
</protein>
<gene>
    <name evidence="2" type="ORF">GIL414_LOCUS9723</name>
    <name evidence="1" type="ORF">KQP761_LOCUS16689</name>
</gene>
<organism evidence="1 3">
    <name type="scientific">Rotaria magnacalcarata</name>
    <dbReference type="NCBI Taxonomy" id="392030"/>
    <lineage>
        <taxon>Eukaryota</taxon>
        <taxon>Metazoa</taxon>
        <taxon>Spiralia</taxon>
        <taxon>Gnathifera</taxon>
        <taxon>Rotifera</taxon>
        <taxon>Eurotatoria</taxon>
        <taxon>Bdelloidea</taxon>
        <taxon>Philodinida</taxon>
        <taxon>Philodinidae</taxon>
        <taxon>Rotaria</taxon>
    </lineage>
</organism>
<accession>A0A815W021</accession>
<dbReference type="AlphaFoldDB" id="A0A815W021"/>
<proteinExistence type="predicted"/>
<dbReference type="EMBL" id="CAJOBJ010003363">
    <property type="protein sequence ID" value="CAF3962853.1"/>
    <property type="molecule type" value="Genomic_DNA"/>
</dbReference>
<evidence type="ECO:0000313" key="3">
    <source>
        <dbReference type="Proteomes" id="UP000663834"/>
    </source>
</evidence>
<dbReference type="Proteomes" id="UP000663834">
    <property type="component" value="Unassembled WGS sequence"/>
</dbReference>
<dbReference type="OrthoDB" id="9975351at2759"/>
<sequence>MSAITFCTVCENKGVSGIFRCEGCSQTFCLQHTNEHRQYLTHQLKEIMLENEAIFKCFTDNKQSSLLFDQINQWEKDSIVKVQQTAQNARLQIQQFSQVQKEQTKEKFSQINKQLEEARQTQKYLEKDLYRWKILLEQLQYDLCMLSPSIILHQDHSQGLINNIFILKKDQQSILNEKLISSSTEIYFDDNHHVAMHCGPCRAPAHVIGTQEYSSGQHQIRLFISKSTDEFILSFNIMSKLMPMSTISSDSQYLTKSTDEFILSFNIMSKLMPMSTISSDSQYLTYGWQSNDCVNPSHCSLASDKHFQDLRGKTKFHIKLFMDCDQQKISYFNEKTKQTREINVDIQKCPLPWKLLLYLYDIGDSVRLLSSCQLS</sequence>
<reference evidence="1" key="1">
    <citation type="submission" date="2021-02" db="EMBL/GenBank/DDBJ databases">
        <authorList>
            <person name="Nowell W R."/>
        </authorList>
    </citation>
    <scope>NUCLEOTIDE SEQUENCE</scope>
</reference>
<evidence type="ECO:0000313" key="1">
    <source>
        <dbReference type="EMBL" id="CAF1536879.1"/>
    </source>
</evidence>